<keyword evidence="2" id="KW-1185">Reference proteome</keyword>
<dbReference type="AlphaFoldDB" id="A0AAN0Y2X2"/>
<dbReference type="Proteomes" id="UP000092741">
    <property type="component" value="Chromosome 1"/>
</dbReference>
<organism evidence="1 2">
    <name type="scientific">Vibrio natriegens NBRC 15636 = ATCC 14048 = DSM 759</name>
    <dbReference type="NCBI Taxonomy" id="1219067"/>
    <lineage>
        <taxon>Bacteria</taxon>
        <taxon>Pseudomonadati</taxon>
        <taxon>Pseudomonadota</taxon>
        <taxon>Gammaproteobacteria</taxon>
        <taxon>Vibrionales</taxon>
        <taxon>Vibrionaceae</taxon>
        <taxon>Vibrio</taxon>
    </lineage>
</organism>
<dbReference type="RefSeq" id="WP_020335526.1">
    <property type="nucleotide sequence ID" value="NZ_ATFJ01000037.1"/>
</dbReference>
<proteinExistence type="predicted"/>
<accession>A0AAN0Y2X2</accession>
<sequence length="86" mass="9779">MKVFTMDDLSYRGAHKGVHSWDHPGASDPYYWHPDWLHIAEDAMGVHKMADLVVPPGETATEEHAKEAIVKHLNEENASKEEKQDD</sequence>
<reference evidence="1 2" key="1">
    <citation type="submission" date="2016-07" db="EMBL/GenBank/DDBJ databases">
        <title>Developing Vibrio natriegens as a novel, fast-growing host for biotechnology.</title>
        <authorList>
            <person name="Weinstock M.T."/>
            <person name="Hesek E.D."/>
            <person name="Wilson C.M."/>
            <person name="Gibson D.G."/>
        </authorList>
    </citation>
    <scope>NUCLEOTIDE SEQUENCE [LARGE SCALE GENOMIC DNA]</scope>
    <source>
        <strain evidence="1 2">ATCC 14048</strain>
    </source>
</reference>
<dbReference type="GeneID" id="70911981"/>
<dbReference type="KEGG" id="vna:PN96_04205"/>
<protein>
    <submittedName>
        <fullName evidence="1">Uncharacterized protein</fullName>
    </submittedName>
</protein>
<dbReference type="EMBL" id="CP016345">
    <property type="protein sequence ID" value="ANQ12916.1"/>
    <property type="molecule type" value="Genomic_DNA"/>
</dbReference>
<evidence type="ECO:0000313" key="1">
    <source>
        <dbReference type="EMBL" id="ANQ12916.1"/>
    </source>
</evidence>
<gene>
    <name evidence="1" type="ORF">BA890_09085</name>
</gene>
<name>A0AAN0Y2X2_VIBNA</name>
<evidence type="ECO:0000313" key="2">
    <source>
        <dbReference type="Proteomes" id="UP000092741"/>
    </source>
</evidence>